<dbReference type="InterPro" id="IPR036942">
    <property type="entry name" value="Beta-barrel_TonB_sf"/>
</dbReference>
<dbReference type="InterPro" id="IPR037066">
    <property type="entry name" value="Plug_dom_sf"/>
</dbReference>
<dbReference type="OrthoDB" id="9768177at2"/>
<dbReference type="InterPro" id="IPR023996">
    <property type="entry name" value="TonB-dep_OMP_SusC/RagA"/>
</dbReference>
<comment type="subcellular location">
    <subcellularLocation>
        <location evidence="1 8">Cell outer membrane</location>
        <topology evidence="1 8">Multi-pass membrane protein</topology>
    </subcellularLocation>
</comment>
<dbReference type="Pfam" id="PF00593">
    <property type="entry name" value="TonB_dep_Rec_b-barrel"/>
    <property type="match status" value="1"/>
</dbReference>
<dbReference type="FunFam" id="2.170.130.10:FF:000008">
    <property type="entry name" value="SusC/RagA family TonB-linked outer membrane protein"/>
    <property type="match status" value="1"/>
</dbReference>
<evidence type="ECO:0000256" key="5">
    <source>
        <dbReference type="ARBA" id="ARBA00023077"/>
    </source>
</evidence>
<keyword evidence="10" id="KW-0732">Signal</keyword>
<keyword evidence="2 8" id="KW-0813">Transport</keyword>
<evidence type="ECO:0000256" key="10">
    <source>
        <dbReference type="SAM" id="SignalP"/>
    </source>
</evidence>
<dbReference type="InterPro" id="IPR012910">
    <property type="entry name" value="Plug_dom"/>
</dbReference>
<keyword evidence="5 9" id="KW-0798">TonB box</keyword>
<sequence length="976" mass="106972">MKTILNALLFCLLILPASLMAQSTVTGTVTDEANAMPLPGVNVVIKGTSRGTSTDFDGNYALEVSQGEILVISYVGYTTQEIVFNGQTPINVVLAEDPAQLEEVVLIGYGSVKKDDLTGAADLLKAEDFNQGPLVSAQQLISGKIAGVSVTSSSGSPGDGQNIVIRGNGSLSLSSNPLIVLDGIPLDQGGVAGSRNPLNLINPNDIESMTVLKDASATSIYGSRAANGVIMITTKKGKDSEFRFNATSSTTVRTAVNRVDVLNADQFRSIVNTHPGADATTIGLLGNANTDWQDEIYQTAFGQDHSFSALGSLYGVPMRVSLGHSDHDGTLKRDNFQRTTASLNLSPRLFDDHLKIDLTARGNYTENFFANRGAISSANNYDPTQAVYDPNSQYGGYFSWIDSSTGQQPNLAGTNPVALLNLNDDSSEVRRLILNGKADYKLHFFSDITATVSAGIDKANSHGRTLVSELIPTSDLTWNGSRSTYTNNSTNKLFDAYLTYNKSINDIHNITAVAGYSYQSFQYDNYSYDSEAEEDGNDFEFIDKSKNVLLSYFGRLNYDYDGRYLVTATLRADASSKLNPDDRWGYFPSVALAWNLHNEEFLSNSNNINELKLRLGYGEVGNVNGLGDYLFLTRYTGSQSTANYQFGNAFYQTYRPDPLNENLKWEIGNTLNVGLDYSFFNRRVSGSVNVYQKQTKDLIASASVDPFTNFGSAIEKNIGDMQNRGFEFALNLVPVRTDDFEWSLSYNIAFNDNEITSLPFDQETGGISGGVGNNVQLHTEGEAPYSFYVFQQVYDNNGKPIEGAFVDRNGDNVINDADKYIYKDPYADVIMGLNTNLSYKKWDLSVVTRANIGNYAYNDVAAGNSYLDGIIPTTNNFLTNIHASYLENGFVSQSNENTFLSSHYIEEASFFKIDNITLGYTLDQAIKDVSVRLYGSVQNVATITDYKGLDPEITGGIDSNFYPRPRSFVFGVNVDF</sequence>
<accession>A0A368ZJN3</accession>
<evidence type="ECO:0000259" key="12">
    <source>
        <dbReference type="Pfam" id="PF07715"/>
    </source>
</evidence>
<keyword evidence="4 8" id="KW-0812">Transmembrane</keyword>
<organism evidence="13 14">
    <name type="scientific">Winogradskyella arenosi</name>
    <dbReference type="NCBI Taxonomy" id="533325"/>
    <lineage>
        <taxon>Bacteria</taxon>
        <taxon>Pseudomonadati</taxon>
        <taxon>Bacteroidota</taxon>
        <taxon>Flavobacteriia</taxon>
        <taxon>Flavobacteriales</taxon>
        <taxon>Flavobacteriaceae</taxon>
        <taxon>Winogradskyella</taxon>
    </lineage>
</organism>
<keyword evidence="6 8" id="KW-0472">Membrane</keyword>
<dbReference type="SUPFAM" id="SSF49464">
    <property type="entry name" value="Carboxypeptidase regulatory domain-like"/>
    <property type="match status" value="1"/>
</dbReference>
<feature type="chain" id="PRO_5016752644" evidence="10">
    <location>
        <begin position="22"/>
        <end position="976"/>
    </location>
</feature>
<keyword evidence="14" id="KW-1185">Reference proteome</keyword>
<dbReference type="InterPro" id="IPR023997">
    <property type="entry name" value="TonB-dep_OMP_SusC/RagA_CS"/>
</dbReference>
<dbReference type="NCBIfam" id="TIGR04056">
    <property type="entry name" value="OMP_RagA_SusC"/>
    <property type="match status" value="1"/>
</dbReference>
<evidence type="ECO:0000256" key="4">
    <source>
        <dbReference type="ARBA" id="ARBA00022692"/>
    </source>
</evidence>
<dbReference type="Gene3D" id="2.60.40.1120">
    <property type="entry name" value="Carboxypeptidase-like, regulatory domain"/>
    <property type="match status" value="1"/>
</dbReference>
<comment type="similarity">
    <text evidence="8 9">Belongs to the TonB-dependent receptor family.</text>
</comment>
<gene>
    <name evidence="13" type="ORF">DFQ08_101752</name>
</gene>
<evidence type="ECO:0000256" key="1">
    <source>
        <dbReference type="ARBA" id="ARBA00004571"/>
    </source>
</evidence>
<dbReference type="Proteomes" id="UP000253436">
    <property type="component" value="Unassembled WGS sequence"/>
</dbReference>
<dbReference type="PROSITE" id="PS52016">
    <property type="entry name" value="TONB_DEPENDENT_REC_3"/>
    <property type="match status" value="1"/>
</dbReference>
<dbReference type="InterPro" id="IPR039426">
    <property type="entry name" value="TonB-dep_rcpt-like"/>
</dbReference>
<dbReference type="RefSeq" id="WP_114308434.1">
    <property type="nucleotide sequence ID" value="NZ_QPJO01000001.1"/>
</dbReference>
<evidence type="ECO:0000256" key="3">
    <source>
        <dbReference type="ARBA" id="ARBA00022452"/>
    </source>
</evidence>
<evidence type="ECO:0000256" key="9">
    <source>
        <dbReference type="RuleBase" id="RU003357"/>
    </source>
</evidence>
<evidence type="ECO:0000313" key="13">
    <source>
        <dbReference type="EMBL" id="RCW93951.1"/>
    </source>
</evidence>
<dbReference type="Gene3D" id="2.40.170.20">
    <property type="entry name" value="TonB-dependent receptor, beta-barrel domain"/>
    <property type="match status" value="1"/>
</dbReference>
<keyword evidence="3 8" id="KW-1134">Transmembrane beta strand</keyword>
<reference evidence="13 14" key="1">
    <citation type="submission" date="2018-07" db="EMBL/GenBank/DDBJ databases">
        <title>Genomic Encyclopedia of Type Strains, Phase III (KMG-III): the genomes of soil and plant-associated and newly described type strains.</title>
        <authorList>
            <person name="Whitman W."/>
        </authorList>
    </citation>
    <scope>NUCLEOTIDE SEQUENCE [LARGE SCALE GENOMIC DNA]</scope>
    <source>
        <strain evidence="13 14">CECT 7958</strain>
    </source>
</reference>
<dbReference type="FunFam" id="2.60.40.1120:FF:000003">
    <property type="entry name" value="Outer membrane protein Omp121"/>
    <property type="match status" value="1"/>
</dbReference>
<evidence type="ECO:0000256" key="2">
    <source>
        <dbReference type="ARBA" id="ARBA00022448"/>
    </source>
</evidence>
<name>A0A368ZJN3_9FLAO</name>
<feature type="domain" description="TonB-dependent receptor plug" evidence="12">
    <location>
        <begin position="114"/>
        <end position="229"/>
    </location>
</feature>
<feature type="domain" description="TonB-dependent receptor-like beta-barrel" evidence="11">
    <location>
        <begin position="381"/>
        <end position="756"/>
    </location>
</feature>
<protein>
    <submittedName>
        <fullName evidence="13">Iron complex outermembrane receptor protein</fullName>
    </submittedName>
</protein>
<dbReference type="SUPFAM" id="SSF56935">
    <property type="entry name" value="Porins"/>
    <property type="match status" value="1"/>
</dbReference>
<dbReference type="InterPro" id="IPR008969">
    <property type="entry name" value="CarboxyPept-like_regulatory"/>
</dbReference>
<dbReference type="NCBIfam" id="TIGR04057">
    <property type="entry name" value="SusC_RagA_signa"/>
    <property type="match status" value="1"/>
</dbReference>
<dbReference type="EMBL" id="QPJO01000001">
    <property type="protein sequence ID" value="RCW93951.1"/>
    <property type="molecule type" value="Genomic_DNA"/>
</dbReference>
<evidence type="ECO:0000256" key="7">
    <source>
        <dbReference type="ARBA" id="ARBA00023237"/>
    </source>
</evidence>
<dbReference type="GO" id="GO:0009279">
    <property type="term" value="C:cell outer membrane"/>
    <property type="evidence" value="ECO:0007669"/>
    <property type="project" value="UniProtKB-SubCell"/>
</dbReference>
<keyword evidence="13" id="KW-0675">Receptor</keyword>
<comment type="caution">
    <text evidence="13">The sequence shown here is derived from an EMBL/GenBank/DDBJ whole genome shotgun (WGS) entry which is preliminary data.</text>
</comment>
<feature type="signal peptide" evidence="10">
    <location>
        <begin position="1"/>
        <end position="21"/>
    </location>
</feature>
<proteinExistence type="inferred from homology"/>
<evidence type="ECO:0000259" key="11">
    <source>
        <dbReference type="Pfam" id="PF00593"/>
    </source>
</evidence>
<dbReference type="Pfam" id="PF07715">
    <property type="entry name" value="Plug"/>
    <property type="match status" value="1"/>
</dbReference>
<dbReference type="Gene3D" id="2.170.130.10">
    <property type="entry name" value="TonB-dependent receptor, plug domain"/>
    <property type="match status" value="1"/>
</dbReference>
<evidence type="ECO:0000256" key="6">
    <source>
        <dbReference type="ARBA" id="ARBA00023136"/>
    </source>
</evidence>
<evidence type="ECO:0000256" key="8">
    <source>
        <dbReference type="PROSITE-ProRule" id="PRU01360"/>
    </source>
</evidence>
<evidence type="ECO:0000313" key="14">
    <source>
        <dbReference type="Proteomes" id="UP000253436"/>
    </source>
</evidence>
<dbReference type="Pfam" id="PF13715">
    <property type="entry name" value="CarbopepD_reg_2"/>
    <property type="match status" value="1"/>
</dbReference>
<dbReference type="AlphaFoldDB" id="A0A368ZJN3"/>
<dbReference type="InterPro" id="IPR000531">
    <property type="entry name" value="Beta-barrel_TonB"/>
</dbReference>
<keyword evidence="7 8" id="KW-0998">Cell outer membrane</keyword>